<keyword evidence="10" id="KW-0548">Nucleotidyltransferase</keyword>
<dbReference type="Pfam" id="PF26216">
    <property type="entry name" value="GDPGP1_C"/>
    <property type="match status" value="1"/>
</dbReference>
<keyword evidence="7" id="KW-0963">Cytoplasm</keyword>
<feature type="non-terminal residue" evidence="15">
    <location>
        <position position="335"/>
    </location>
</feature>
<evidence type="ECO:0000256" key="8">
    <source>
        <dbReference type="ARBA" id="ARBA00022658"/>
    </source>
</evidence>
<evidence type="ECO:0000259" key="14">
    <source>
        <dbReference type="Pfam" id="PF26217"/>
    </source>
</evidence>
<dbReference type="PANTHER" id="PTHR20884">
    <property type="entry name" value="GDP-D-GLUCOSE PHOSPHORYLASE 1"/>
    <property type="match status" value="1"/>
</dbReference>
<evidence type="ECO:0000256" key="6">
    <source>
        <dbReference type="ARBA" id="ARBA00018857"/>
    </source>
</evidence>
<evidence type="ECO:0000256" key="5">
    <source>
        <dbReference type="ARBA" id="ARBA00012507"/>
    </source>
</evidence>
<dbReference type="EMBL" id="CP111022">
    <property type="protein sequence ID" value="WAR18817.1"/>
    <property type="molecule type" value="Genomic_DNA"/>
</dbReference>
<comment type="function">
    <text evidence="2">Specific and highly efficient GDP-D-glucose phosphorylase regulating the levels of GDP-D-glucose in cells.</text>
</comment>
<reference evidence="15" key="1">
    <citation type="submission" date="2022-11" db="EMBL/GenBank/DDBJ databases">
        <title>Centuries of genome instability and evolution in soft-shell clam transmissible cancer (bioRxiv).</title>
        <authorList>
            <person name="Hart S.F.M."/>
            <person name="Yonemitsu M.A."/>
            <person name="Giersch R.M."/>
            <person name="Beal B.F."/>
            <person name="Arriagada G."/>
            <person name="Davis B.W."/>
            <person name="Ostrander E.A."/>
            <person name="Goff S.P."/>
            <person name="Metzger M.J."/>
        </authorList>
    </citation>
    <scope>NUCLEOTIDE SEQUENCE</scope>
    <source>
        <strain evidence="15">MELC-2E11</strain>
        <tissue evidence="15">Siphon/mantle</tissue>
    </source>
</reference>
<evidence type="ECO:0000256" key="2">
    <source>
        <dbReference type="ARBA" id="ARBA00003049"/>
    </source>
</evidence>
<dbReference type="InterPro" id="IPR026506">
    <property type="entry name" value="GDPGP"/>
</dbReference>
<evidence type="ECO:0000313" key="15">
    <source>
        <dbReference type="EMBL" id="WAR18817.1"/>
    </source>
</evidence>
<sequence length="335" mass="37907">FSLKFDKCLCAGWDRAVEAGHFRYKLNIDQTKVIGKLGYVAQLNEKRAQERRKPDNICSVNQPFNPATFNFGKIPASEVLFQLGDGCVNDLNDKNQCGDGTNKEVMKVRNLVVINVSPLEYGHVLLVPDVDACNPQSKSTVQLEVLLQILPFHNGFRVGFNSLCAYASVNHLHLHAYYLNHELFIEHTPVNNLKGPLYELTSMPGHGYALQLHGTDHVTLSRWVFQITDYFQKKEVAHNMFMTRGSVFGDPQGSTNRTVRVFIWPRKKFIGLKDEAAFNVALVELAGHLPIKVESLFNELTEESIESTIRDHLLQSTEYETIKHDLVSMFSQQGS</sequence>
<keyword evidence="8" id="KW-0344">Guanine-nucleotide releasing factor</keyword>
<keyword evidence="12" id="KW-0378">Hydrolase</keyword>
<evidence type="ECO:0000256" key="3">
    <source>
        <dbReference type="ARBA" id="ARBA00004496"/>
    </source>
</evidence>
<keyword evidence="16" id="KW-1185">Reference proteome</keyword>
<evidence type="ECO:0000256" key="12">
    <source>
        <dbReference type="ARBA" id="ARBA00022801"/>
    </source>
</evidence>
<evidence type="ECO:0000256" key="9">
    <source>
        <dbReference type="ARBA" id="ARBA00022679"/>
    </source>
</evidence>
<evidence type="ECO:0000256" key="4">
    <source>
        <dbReference type="ARBA" id="ARBA00006451"/>
    </source>
</evidence>
<dbReference type="Proteomes" id="UP001164746">
    <property type="component" value="Chromosome 11"/>
</dbReference>
<proteinExistence type="inferred from homology"/>
<feature type="domain" description="GDPGP1-like C-terminal" evidence="13">
    <location>
        <begin position="197"/>
        <end position="331"/>
    </location>
</feature>
<evidence type="ECO:0000256" key="1">
    <source>
        <dbReference type="ARBA" id="ARBA00000063"/>
    </source>
</evidence>
<accession>A0ABY7F9G1</accession>
<dbReference type="InterPro" id="IPR058865">
    <property type="entry name" value="GDPGP1_C"/>
</dbReference>
<evidence type="ECO:0000256" key="10">
    <source>
        <dbReference type="ARBA" id="ARBA00022695"/>
    </source>
</evidence>
<dbReference type="InterPro" id="IPR058866">
    <property type="entry name" value="GDPGP1_N"/>
</dbReference>
<dbReference type="Pfam" id="PF26217">
    <property type="entry name" value="GDPGP1_N"/>
    <property type="match status" value="1"/>
</dbReference>
<evidence type="ECO:0000259" key="13">
    <source>
        <dbReference type="Pfam" id="PF26216"/>
    </source>
</evidence>
<evidence type="ECO:0000256" key="11">
    <source>
        <dbReference type="ARBA" id="ARBA00022741"/>
    </source>
</evidence>
<dbReference type="PANTHER" id="PTHR20884:SF8">
    <property type="entry name" value="GDP-D-GLUCOSE PHOSPHORYLASE 1"/>
    <property type="match status" value="1"/>
</dbReference>
<organism evidence="15 16">
    <name type="scientific">Mya arenaria</name>
    <name type="common">Soft-shell clam</name>
    <dbReference type="NCBI Taxonomy" id="6604"/>
    <lineage>
        <taxon>Eukaryota</taxon>
        <taxon>Metazoa</taxon>
        <taxon>Spiralia</taxon>
        <taxon>Lophotrochozoa</taxon>
        <taxon>Mollusca</taxon>
        <taxon>Bivalvia</taxon>
        <taxon>Autobranchia</taxon>
        <taxon>Heteroconchia</taxon>
        <taxon>Euheterodonta</taxon>
        <taxon>Imparidentia</taxon>
        <taxon>Neoheterodontei</taxon>
        <taxon>Myida</taxon>
        <taxon>Myoidea</taxon>
        <taxon>Myidae</taxon>
        <taxon>Mya</taxon>
    </lineage>
</organism>
<evidence type="ECO:0000256" key="7">
    <source>
        <dbReference type="ARBA" id="ARBA00022490"/>
    </source>
</evidence>
<evidence type="ECO:0000313" key="16">
    <source>
        <dbReference type="Proteomes" id="UP001164746"/>
    </source>
</evidence>
<gene>
    <name evidence="15" type="ORF">MAR_000655</name>
</gene>
<keyword evidence="9" id="KW-0808">Transferase</keyword>
<dbReference type="EC" id="2.7.7.78" evidence="5"/>
<comment type="similarity">
    <text evidence="4">Belongs to the GDPGP1 family.</text>
</comment>
<keyword evidence="11" id="KW-0547">Nucleotide-binding</keyword>
<comment type="subcellular location">
    <subcellularLocation>
        <location evidence="3">Cytoplasm</location>
    </subcellularLocation>
</comment>
<comment type="catalytic activity">
    <reaction evidence="1">
        <text>GDP-alpha-D-glucose + phosphate = alpha-D-glucose 1-phosphate + GDP + H(+)</text>
        <dbReference type="Rhea" id="RHEA:30387"/>
        <dbReference type="ChEBI" id="CHEBI:15378"/>
        <dbReference type="ChEBI" id="CHEBI:43474"/>
        <dbReference type="ChEBI" id="CHEBI:58189"/>
        <dbReference type="ChEBI" id="CHEBI:58601"/>
        <dbReference type="ChEBI" id="CHEBI:62230"/>
        <dbReference type="EC" id="2.7.7.78"/>
    </reaction>
</comment>
<name>A0ABY7F9G1_MYAAR</name>
<feature type="domain" description="GDPGP1-like N-terminal" evidence="14">
    <location>
        <begin position="4"/>
        <end position="177"/>
    </location>
</feature>
<protein>
    <recommendedName>
        <fullName evidence="6">GDP-D-glucose phosphorylase 1</fullName>
        <ecNumber evidence="5">2.7.7.78</ecNumber>
    </recommendedName>
</protein>